<protein>
    <recommendedName>
        <fullName evidence="2">Acyltransferase 3 domain-containing protein</fullName>
    </recommendedName>
</protein>
<evidence type="ECO:0000313" key="3">
    <source>
        <dbReference type="EMBL" id="OWW19649.1"/>
    </source>
</evidence>
<dbReference type="EMBL" id="LSTO01000001">
    <property type="protein sequence ID" value="OWW19649.1"/>
    <property type="molecule type" value="Genomic_DNA"/>
</dbReference>
<feature type="transmembrane region" description="Helical" evidence="1">
    <location>
        <begin position="122"/>
        <end position="146"/>
    </location>
</feature>
<evidence type="ECO:0000256" key="1">
    <source>
        <dbReference type="SAM" id="Phobius"/>
    </source>
</evidence>
<dbReference type="InterPro" id="IPR002656">
    <property type="entry name" value="Acyl_transf_3_dom"/>
</dbReference>
<evidence type="ECO:0000259" key="2">
    <source>
        <dbReference type="Pfam" id="PF01757"/>
    </source>
</evidence>
<dbReference type="GO" id="GO:0016747">
    <property type="term" value="F:acyltransferase activity, transferring groups other than amino-acyl groups"/>
    <property type="evidence" value="ECO:0007669"/>
    <property type="project" value="InterPro"/>
</dbReference>
<keyword evidence="1" id="KW-0812">Transmembrane</keyword>
<feature type="domain" description="Acyltransferase 3" evidence="2">
    <location>
        <begin position="5"/>
        <end position="320"/>
    </location>
</feature>
<feature type="transmembrane region" description="Helical" evidence="1">
    <location>
        <begin position="311"/>
        <end position="332"/>
    </location>
</feature>
<feature type="transmembrane region" description="Helical" evidence="1">
    <location>
        <begin position="276"/>
        <end position="299"/>
    </location>
</feature>
<dbReference type="GO" id="GO:0000271">
    <property type="term" value="P:polysaccharide biosynthetic process"/>
    <property type="evidence" value="ECO:0007669"/>
    <property type="project" value="TreeGrafter"/>
</dbReference>
<reference evidence="3 4" key="1">
    <citation type="submission" date="2016-02" db="EMBL/GenBank/DDBJ databases">
        <authorList>
            <person name="Wen L."/>
            <person name="He K."/>
            <person name="Yang H."/>
        </authorList>
    </citation>
    <scope>NUCLEOTIDE SEQUENCE [LARGE SCALE GENOMIC DNA]</scope>
    <source>
        <strain evidence="3 4">TSA40</strain>
    </source>
</reference>
<keyword evidence="4" id="KW-1185">Reference proteome</keyword>
<sequence length="354" mass="38376">MHFRAFDLLKAIACNLIVLHHLAYYGPMADVAWPLMPDVFSWLGSHGRVAVHAFLAMGGFLAARSLSSREAVAAPLEAILRRFIKLVPPFMAAMLIAVAASALASQWMTHDSLSPTPGIRQILAHAFLLHGVLGIESISAGAWYVAIDFQLFALMAVIMSLSARPRLPAWVAPTVVALCTAASLVYFNLDASWDVWGMYFFGSYGLGALAWWASERAKSRWHATLVFGAILLLGGLALNLEFRSRIAVALGTALLLVPACRRAISLPWQNARPVRYFGRISYAVFLVHFPVCLFVNAAFTRFAPALPEVQAAGVLAAWLASIAAGAAFHHWIEQPLAMLTLPSRDATAANTVKA</sequence>
<gene>
    <name evidence="3" type="ORF">AYR66_09175</name>
</gene>
<feature type="transmembrane region" description="Helical" evidence="1">
    <location>
        <begin position="45"/>
        <end position="63"/>
    </location>
</feature>
<dbReference type="Pfam" id="PF01757">
    <property type="entry name" value="Acyl_transf_3"/>
    <property type="match status" value="1"/>
</dbReference>
<dbReference type="GO" id="GO:0016020">
    <property type="term" value="C:membrane"/>
    <property type="evidence" value="ECO:0007669"/>
    <property type="project" value="TreeGrafter"/>
</dbReference>
<keyword evidence="1" id="KW-1133">Transmembrane helix</keyword>
<feature type="transmembrane region" description="Helical" evidence="1">
    <location>
        <begin position="167"/>
        <end position="189"/>
    </location>
</feature>
<dbReference type="PANTHER" id="PTHR23028:SF131">
    <property type="entry name" value="BLR2367 PROTEIN"/>
    <property type="match status" value="1"/>
</dbReference>
<organism evidence="3 4">
    <name type="scientific">Noviherbaspirillum denitrificans</name>
    <dbReference type="NCBI Taxonomy" id="1968433"/>
    <lineage>
        <taxon>Bacteria</taxon>
        <taxon>Pseudomonadati</taxon>
        <taxon>Pseudomonadota</taxon>
        <taxon>Betaproteobacteria</taxon>
        <taxon>Burkholderiales</taxon>
        <taxon>Oxalobacteraceae</taxon>
        <taxon>Noviherbaspirillum</taxon>
    </lineage>
</organism>
<dbReference type="Proteomes" id="UP000197535">
    <property type="component" value="Unassembled WGS sequence"/>
</dbReference>
<feature type="transmembrane region" description="Helical" evidence="1">
    <location>
        <begin position="221"/>
        <end position="240"/>
    </location>
</feature>
<dbReference type="InterPro" id="IPR050879">
    <property type="entry name" value="Acyltransferase_3"/>
</dbReference>
<accession>A0A254TAH3</accession>
<proteinExistence type="predicted"/>
<comment type="caution">
    <text evidence="3">The sequence shown here is derived from an EMBL/GenBank/DDBJ whole genome shotgun (WGS) entry which is preliminary data.</text>
</comment>
<dbReference type="OrthoDB" id="8956208at2"/>
<feature type="transmembrane region" description="Helical" evidence="1">
    <location>
        <begin position="195"/>
        <end position="214"/>
    </location>
</feature>
<feature type="transmembrane region" description="Helical" evidence="1">
    <location>
        <begin position="246"/>
        <end position="264"/>
    </location>
</feature>
<evidence type="ECO:0000313" key="4">
    <source>
        <dbReference type="Proteomes" id="UP000197535"/>
    </source>
</evidence>
<keyword evidence="1" id="KW-0472">Membrane</keyword>
<name>A0A254TAH3_9BURK</name>
<dbReference type="AlphaFoldDB" id="A0A254TAH3"/>
<feature type="transmembrane region" description="Helical" evidence="1">
    <location>
        <begin position="7"/>
        <end position="25"/>
    </location>
</feature>
<dbReference type="PANTHER" id="PTHR23028">
    <property type="entry name" value="ACETYLTRANSFERASE"/>
    <property type="match status" value="1"/>
</dbReference>
<feature type="transmembrane region" description="Helical" evidence="1">
    <location>
        <begin position="83"/>
        <end position="102"/>
    </location>
</feature>
<dbReference type="RefSeq" id="WP_088706554.1">
    <property type="nucleotide sequence ID" value="NZ_LSTO01000001.1"/>
</dbReference>